<dbReference type="AlphaFoldDB" id="A0AAJ0A470"/>
<protein>
    <submittedName>
        <fullName evidence="1">Uncharacterized protein</fullName>
    </submittedName>
</protein>
<dbReference type="GeneID" id="85481288"/>
<dbReference type="EMBL" id="JAHMHQ010000002">
    <property type="protein sequence ID" value="KAK1654712.1"/>
    <property type="molecule type" value="Genomic_DNA"/>
</dbReference>
<accession>A0AAJ0A470</accession>
<reference evidence="1" key="1">
    <citation type="submission" date="2021-06" db="EMBL/GenBank/DDBJ databases">
        <title>Comparative genomics, transcriptomics and evolutionary studies reveal genomic signatures of adaptation to plant cell wall in hemibiotrophic fungi.</title>
        <authorList>
            <consortium name="DOE Joint Genome Institute"/>
            <person name="Baroncelli R."/>
            <person name="Diaz J.F."/>
            <person name="Benocci T."/>
            <person name="Peng M."/>
            <person name="Battaglia E."/>
            <person name="Haridas S."/>
            <person name="Andreopoulos W."/>
            <person name="Labutti K."/>
            <person name="Pangilinan J."/>
            <person name="Floch G.L."/>
            <person name="Makela M.R."/>
            <person name="Henrissat B."/>
            <person name="Grigoriev I.V."/>
            <person name="Crouch J.A."/>
            <person name="De Vries R.P."/>
            <person name="Sukno S.A."/>
            <person name="Thon M.R."/>
        </authorList>
    </citation>
    <scope>NUCLEOTIDE SEQUENCE</scope>
    <source>
        <strain evidence="1">CBS 102054</strain>
    </source>
</reference>
<sequence length="104" mass="11943">MPRRVCTPMLPCGVPLYPCLCLPYLNVTVYLTSTIPDQLVTAQCYRRRTRGLILNCKRIPESLTSLVLESRRPAFVCFTKVPSWTRRSRSSLQPRSSNLLHFNS</sequence>
<proteinExistence type="predicted"/>
<dbReference type="RefSeq" id="XP_060450756.1">
    <property type="nucleotide sequence ID" value="XM_060596426.1"/>
</dbReference>
<comment type="caution">
    <text evidence="1">The sequence shown here is derived from an EMBL/GenBank/DDBJ whole genome shotgun (WGS) entry which is preliminary data.</text>
</comment>
<gene>
    <name evidence="1" type="ORF">BDP81DRAFT_87602</name>
</gene>
<organism evidence="1 2">
    <name type="scientific">Colletotrichum phormii</name>
    <dbReference type="NCBI Taxonomy" id="359342"/>
    <lineage>
        <taxon>Eukaryota</taxon>
        <taxon>Fungi</taxon>
        <taxon>Dikarya</taxon>
        <taxon>Ascomycota</taxon>
        <taxon>Pezizomycotina</taxon>
        <taxon>Sordariomycetes</taxon>
        <taxon>Hypocreomycetidae</taxon>
        <taxon>Glomerellales</taxon>
        <taxon>Glomerellaceae</taxon>
        <taxon>Colletotrichum</taxon>
        <taxon>Colletotrichum acutatum species complex</taxon>
    </lineage>
</organism>
<evidence type="ECO:0000313" key="1">
    <source>
        <dbReference type="EMBL" id="KAK1654712.1"/>
    </source>
</evidence>
<name>A0AAJ0A470_9PEZI</name>
<keyword evidence="2" id="KW-1185">Reference proteome</keyword>
<evidence type="ECO:0000313" key="2">
    <source>
        <dbReference type="Proteomes" id="UP001243989"/>
    </source>
</evidence>
<dbReference type="Proteomes" id="UP001243989">
    <property type="component" value="Unassembled WGS sequence"/>
</dbReference>